<protein>
    <recommendedName>
        <fullName evidence="2">DUF8050 domain-containing protein</fullName>
    </recommendedName>
</protein>
<feature type="transmembrane region" description="Helical" evidence="1">
    <location>
        <begin position="82"/>
        <end position="104"/>
    </location>
</feature>
<evidence type="ECO:0000313" key="3">
    <source>
        <dbReference type="EMBL" id="EJN60439.1"/>
    </source>
</evidence>
<gene>
    <name evidence="3" type="ORF">HSB1_10420</name>
</gene>
<keyword evidence="1" id="KW-1133">Transmembrane helix</keyword>
<dbReference type="OrthoDB" id="214467at2157"/>
<feature type="domain" description="DUF8050" evidence="2">
    <location>
        <begin position="13"/>
        <end position="157"/>
    </location>
</feature>
<keyword evidence="1" id="KW-0812">Transmembrane</keyword>
<reference evidence="3 4" key="1">
    <citation type="journal article" date="2012" name="J. Bacteriol.">
        <title>Draft Genome Sequence of the Extremely Halophilic Archaeon Halogranum salarium B-1T.</title>
        <authorList>
            <person name="Kim K.K."/>
            <person name="Lee K.C."/>
            <person name="Lee J.S."/>
        </authorList>
    </citation>
    <scope>NUCLEOTIDE SEQUENCE [LARGE SCALE GENOMIC DNA]</scope>
    <source>
        <strain evidence="3 4">B-1</strain>
    </source>
</reference>
<dbReference type="Pfam" id="PF26224">
    <property type="entry name" value="DUF8050"/>
    <property type="match status" value="1"/>
</dbReference>
<evidence type="ECO:0000313" key="4">
    <source>
        <dbReference type="Proteomes" id="UP000007813"/>
    </source>
</evidence>
<accession>J3JGU7</accession>
<name>J3JGU7_9EURY</name>
<dbReference type="RefSeq" id="WP_009366156.1">
    <property type="nucleotide sequence ID" value="NZ_ALJD01000003.1"/>
</dbReference>
<evidence type="ECO:0000259" key="2">
    <source>
        <dbReference type="Pfam" id="PF26224"/>
    </source>
</evidence>
<sequence length="169" mass="18141">MTDTDSTPEHVADSTKTSRLRSRRRRLLAVSLLAFVPWSVQQFTGGDVTFVFAWGLLNTNPTNVTTLLDFLVRYTQGLPDYILAWPVGVGCYLVAVASAVVGAVTRHGDDRVTVAALVLAGATQLELARGFSVQPGRVAWPLGTVALWAVAGYVYWSLDGAGDADDASR</sequence>
<keyword evidence="1" id="KW-0472">Membrane</keyword>
<dbReference type="InterPro" id="IPR026436">
    <property type="entry name" value="CHP04206"/>
</dbReference>
<dbReference type="Proteomes" id="UP000007813">
    <property type="component" value="Unassembled WGS sequence"/>
</dbReference>
<dbReference type="AlphaFoldDB" id="J3JGU7"/>
<feature type="transmembrane region" description="Helical" evidence="1">
    <location>
        <begin position="27"/>
        <end position="57"/>
    </location>
</feature>
<dbReference type="InterPro" id="IPR058363">
    <property type="entry name" value="DUF8050"/>
</dbReference>
<dbReference type="EMBL" id="ALJD01000003">
    <property type="protein sequence ID" value="EJN60439.1"/>
    <property type="molecule type" value="Genomic_DNA"/>
</dbReference>
<dbReference type="NCBIfam" id="TIGR04206">
    <property type="entry name" value="near_ArtA"/>
    <property type="match status" value="1"/>
</dbReference>
<organism evidence="3 4">
    <name type="scientific">Halogranum salarium B-1</name>
    <dbReference type="NCBI Taxonomy" id="1210908"/>
    <lineage>
        <taxon>Archaea</taxon>
        <taxon>Methanobacteriati</taxon>
        <taxon>Methanobacteriota</taxon>
        <taxon>Stenosarchaea group</taxon>
        <taxon>Halobacteria</taxon>
        <taxon>Halobacteriales</taxon>
        <taxon>Haloferacaceae</taxon>
    </lineage>
</organism>
<dbReference type="eggNOG" id="arCOG06274">
    <property type="taxonomic scope" value="Archaea"/>
</dbReference>
<evidence type="ECO:0000256" key="1">
    <source>
        <dbReference type="SAM" id="Phobius"/>
    </source>
</evidence>
<comment type="caution">
    <text evidence="3">The sequence shown here is derived from an EMBL/GenBank/DDBJ whole genome shotgun (WGS) entry which is preliminary data.</text>
</comment>
<proteinExistence type="predicted"/>
<feature type="transmembrane region" description="Helical" evidence="1">
    <location>
        <begin position="138"/>
        <end position="156"/>
    </location>
</feature>